<evidence type="ECO:0000313" key="2">
    <source>
        <dbReference type="Proteomes" id="UP000712600"/>
    </source>
</evidence>
<organism evidence="1 2">
    <name type="scientific">Brassica cretica</name>
    <name type="common">Mustard</name>
    <dbReference type="NCBI Taxonomy" id="69181"/>
    <lineage>
        <taxon>Eukaryota</taxon>
        <taxon>Viridiplantae</taxon>
        <taxon>Streptophyta</taxon>
        <taxon>Embryophyta</taxon>
        <taxon>Tracheophyta</taxon>
        <taxon>Spermatophyta</taxon>
        <taxon>Magnoliopsida</taxon>
        <taxon>eudicotyledons</taxon>
        <taxon>Gunneridae</taxon>
        <taxon>Pentapetalae</taxon>
        <taxon>rosids</taxon>
        <taxon>malvids</taxon>
        <taxon>Brassicales</taxon>
        <taxon>Brassicaceae</taxon>
        <taxon>Brassiceae</taxon>
        <taxon>Brassica</taxon>
    </lineage>
</organism>
<sequence length="199" mass="23833">MRRRWKVFERVFRIPLEKLFQEAYFTHRLWMFFRETKETEEDIRRMFSEAREKMKNMITLKKKSDPGMFAIPFGDFQGIIHFCGLFSEELRRIVPRGADWTHSSMPQWSQVRDKVFCIDRDSANQKSIDNQKEESIDSMKDPRNGSLYWLCLEMTSGWRTSGLKGRTKVAEGLRYSRLQLVLDMTHKSTKRRVSCRCLI</sequence>
<proteinExistence type="predicted"/>
<comment type="caution">
    <text evidence="1">The sequence shown here is derived from an EMBL/GenBank/DDBJ whole genome shotgun (WGS) entry which is preliminary data.</text>
</comment>
<reference evidence="1" key="1">
    <citation type="submission" date="2019-12" db="EMBL/GenBank/DDBJ databases">
        <title>Genome sequencing and annotation of Brassica cretica.</title>
        <authorList>
            <person name="Studholme D.J."/>
            <person name="Sarris P."/>
        </authorList>
    </citation>
    <scope>NUCLEOTIDE SEQUENCE</scope>
    <source>
        <strain evidence="1">PFS-109/04</strain>
        <tissue evidence="1">Leaf</tissue>
    </source>
</reference>
<name>A0A8S9RKY9_BRACR</name>
<dbReference type="AlphaFoldDB" id="A0A8S9RKY9"/>
<accession>A0A8S9RKY9</accession>
<evidence type="ECO:0000313" key="1">
    <source>
        <dbReference type="EMBL" id="KAF3572927.1"/>
    </source>
</evidence>
<gene>
    <name evidence="1" type="ORF">F2Q69_00058433</name>
</gene>
<protein>
    <submittedName>
        <fullName evidence="1">Uncharacterized protein</fullName>
    </submittedName>
</protein>
<dbReference type="EMBL" id="QGKX02000095">
    <property type="protein sequence ID" value="KAF3572927.1"/>
    <property type="molecule type" value="Genomic_DNA"/>
</dbReference>
<dbReference type="Proteomes" id="UP000712600">
    <property type="component" value="Unassembled WGS sequence"/>
</dbReference>